<keyword evidence="3" id="KW-1185">Reference proteome</keyword>
<dbReference type="Pfam" id="PF00498">
    <property type="entry name" value="FHA"/>
    <property type="match status" value="1"/>
</dbReference>
<evidence type="ECO:0000313" key="3">
    <source>
        <dbReference type="Proteomes" id="UP000000268"/>
    </source>
</evidence>
<dbReference type="EMBL" id="CP000828">
    <property type="protein sequence ID" value="ABW30310.1"/>
    <property type="molecule type" value="Genomic_DNA"/>
</dbReference>
<dbReference type="AlphaFoldDB" id="B0CAV9"/>
<dbReference type="HOGENOM" id="CLU_1736525_0_0_3"/>
<protein>
    <submittedName>
        <fullName evidence="2">FHA domain protein</fullName>
    </submittedName>
</protein>
<dbReference type="InterPro" id="IPR000253">
    <property type="entry name" value="FHA_dom"/>
</dbReference>
<dbReference type="PROSITE" id="PS50006">
    <property type="entry name" value="FHA_DOMAIN"/>
    <property type="match status" value="1"/>
</dbReference>
<name>B0CAV9_ACAM1</name>
<sequence>MYQQTHHFKQHHYLVINTKPKKIVTLMNWKYTIGRDSSSDIVVANDMISRIHATVEKISDLSQGTYQYELIDGVVDGKSSFNGVFVNGSRVQRHTLVNGDRILFGGVIKAVFYSSSQIITKEDSLADFSQITQYGCSSLLDENEATTIML</sequence>
<proteinExistence type="predicted"/>
<accession>B0CAV9</accession>
<dbReference type="Gene3D" id="2.60.200.20">
    <property type="match status" value="1"/>
</dbReference>
<feature type="domain" description="FHA" evidence="1">
    <location>
        <begin position="31"/>
        <end position="91"/>
    </location>
</feature>
<dbReference type="STRING" id="329726.AM1_5354"/>
<organism evidence="2 3">
    <name type="scientific">Acaryochloris marina (strain MBIC 11017)</name>
    <dbReference type="NCBI Taxonomy" id="329726"/>
    <lineage>
        <taxon>Bacteria</taxon>
        <taxon>Bacillati</taxon>
        <taxon>Cyanobacteriota</taxon>
        <taxon>Cyanophyceae</taxon>
        <taxon>Acaryochloridales</taxon>
        <taxon>Acaryochloridaceae</taxon>
        <taxon>Acaryochloris</taxon>
    </lineage>
</organism>
<dbReference type="RefSeq" id="WP_012165557.1">
    <property type="nucleotide sequence ID" value="NC_009925.1"/>
</dbReference>
<reference evidence="2 3" key="1">
    <citation type="journal article" date="2008" name="Proc. Natl. Acad. Sci. U.S.A.">
        <title>Niche adaptation and genome expansion in the chlorophyll d-producing cyanobacterium Acaryochloris marina.</title>
        <authorList>
            <person name="Swingley W.D."/>
            <person name="Chen M."/>
            <person name="Cheung P.C."/>
            <person name="Conrad A.L."/>
            <person name="Dejesa L.C."/>
            <person name="Hao J."/>
            <person name="Honchak B.M."/>
            <person name="Karbach L.E."/>
            <person name="Kurdoglu A."/>
            <person name="Lahiri S."/>
            <person name="Mastrian S.D."/>
            <person name="Miyashita H."/>
            <person name="Page L."/>
            <person name="Ramakrishna P."/>
            <person name="Satoh S."/>
            <person name="Sattley W.M."/>
            <person name="Shimada Y."/>
            <person name="Taylor H.L."/>
            <person name="Tomo T."/>
            <person name="Tsuchiya T."/>
            <person name="Wang Z.T."/>
            <person name="Raymond J."/>
            <person name="Mimuro M."/>
            <person name="Blankenship R.E."/>
            <person name="Touchman J.W."/>
        </authorList>
    </citation>
    <scope>NUCLEOTIDE SEQUENCE [LARGE SCALE GENOMIC DNA]</scope>
    <source>
        <strain evidence="3">MBIC 11017</strain>
    </source>
</reference>
<dbReference type="Proteomes" id="UP000000268">
    <property type="component" value="Chromosome"/>
</dbReference>
<evidence type="ECO:0000313" key="2">
    <source>
        <dbReference type="EMBL" id="ABW30310.1"/>
    </source>
</evidence>
<dbReference type="SUPFAM" id="SSF49879">
    <property type="entry name" value="SMAD/FHA domain"/>
    <property type="match status" value="1"/>
</dbReference>
<dbReference type="InterPro" id="IPR008984">
    <property type="entry name" value="SMAD_FHA_dom_sf"/>
</dbReference>
<evidence type="ECO:0000259" key="1">
    <source>
        <dbReference type="PROSITE" id="PS50006"/>
    </source>
</evidence>
<dbReference type="SMART" id="SM00240">
    <property type="entry name" value="FHA"/>
    <property type="match status" value="1"/>
</dbReference>
<dbReference type="KEGG" id="amr:AM1_5354"/>
<dbReference type="eggNOG" id="COG1716">
    <property type="taxonomic scope" value="Bacteria"/>
</dbReference>
<gene>
    <name evidence="2" type="ordered locus">AM1_5354</name>
</gene>